<dbReference type="SUPFAM" id="SSF55174">
    <property type="entry name" value="Alpha-L RNA-binding motif"/>
    <property type="match status" value="1"/>
</dbReference>
<dbReference type="EMBL" id="DVKI01000124">
    <property type="protein sequence ID" value="HIT17503.1"/>
    <property type="molecule type" value="Genomic_DNA"/>
</dbReference>
<evidence type="ECO:0000256" key="1">
    <source>
        <dbReference type="PROSITE-ProRule" id="PRU00182"/>
    </source>
</evidence>
<organism evidence="2 3">
    <name type="scientific">Candidatus Caccosoma faecigallinarum</name>
    <dbReference type="NCBI Taxonomy" id="2840720"/>
    <lineage>
        <taxon>Bacteria</taxon>
        <taxon>Bacillati</taxon>
        <taxon>Bacillota</taxon>
        <taxon>Bacillota incertae sedis</taxon>
        <taxon>Candidatus Caccosoma</taxon>
    </lineage>
</organism>
<accession>A0A9D1G9V6</accession>
<comment type="caution">
    <text evidence="2">The sequence shown here is derived from an EMBL/GenBank/DDBJ whole genome shotgun (WGS) entry which is preliminary data.</text>
</comment>
<evidence type="ECO:0000313" key="2">
    <source>
        <dbReference type="EMBL" id="HIT17503.1"/>
    </source>
</evidence>
<reference evidence="2" key="2">
    <citation type="journal article" date="2021" name="PeerJ">
        <title>Extensive microbial diversity within the chicken gut microbiome revealed by metagenomics and culture.</title>
        <authorList>
            <person name="Gilroy R."/>
            <person name="Ravi A."/>
            <person name="Getino M."/>
            <person name="Pursley I."/>
            <person name="Horton D.L."/>
            <person name="Alikhan N.F."/>
            <person name="Baker D."/>
            <person name="Gharbi K."/>
            <person name="Hall N."/>
            <person name="Watson M."/>
            <person name="Adriaenssens E.M."/>
            <person name="Foster-Nyarko E."/>
            <person name="Jarju S."/>
            <person name="Secka A."/>
            <person name="Antonio M."/>
            <person name="Oren A."/>
            <person name="Chaudhuri R.R."/>
            <person name="La Ragione R."/>
            <person name="Hildebrand F."/>
            <person name="Pallen M.J."/>
        </authorList>
    </citation>
    <scope>NUCLEOTIDE SEQUENCE</scope>
    <source>
        <strain evidence="2">14508</strain>
    </source>
</reference>
<dbReference type="Pfam" id="PF13275">
    <property type="entry name" value="S4_2"/>
    <property type="match status" value="1"/>
</dbReference>
<dbReference type="PROSITE" id="PS50889">
    <property type="entry name" value="S4"/>
    <property type="match status" value="1"/>
</dbReference>
<evidence type="ECO:0000313" key="3">
    <source>
        <dbReference type="Proteomes" id="UP000886893"/>
    </source>
</evidence>
<protein>
    <submittedName>
        <fullName evidence="2">RNA-binding S4 domain-containing protein</fullName>
    </submittedName>
</protein>
<proteinExistence type="predicted"/>
<dbReference type="InterPro" id="IPR036986">
    <property type="entry name" value="S4_RNA-bd_sf"/>
</dbReference>
<keyword evidence="1" id="KW-0694">RNA-binding</keyword>
<gene>
    <name evidence="2" type="ORF">IAD04_03905</name>
</gene>
<sequence>MKTIIIESDYIQLGQFLKFAQLITNGGEAKHYLLSHVVLVNQQLENRSGRKLYPEDQVQIDKEIYLIQKK</sequence>
<dbReference type="AlphaFoldDB" id="A0A9D1G9V6"/>
<reference evidence="2" key="1">
    <citation type="submission" date="2020-10" db="EMBL/GenBank/DDBJ databases">
        <authorList>
            <person name="Gilroy R."/>
        </authorList>
    </citation>
    <scope>NUCLEOTIDE SEQUENCE</scope>
    <source>
        <strain evidence="2">14508</strain>
    </source>
</reference>
<dbReference type="Gene3D" id="3.10.290.10">
    <property type="entry name" value="RNA-binding S4 domain"/>
    <property type="match status" value="1"/>
</dbReference>
<dbReference type="Proteomes" id="UP000886893">
    <property type="component" value="Unassembled WGS sequence"/>
</dbReference>
<dbReference type="GO" id="GO:0003723">
    <property type="term" value="F:RNA binding"/>
    <property type="evidence" value="ECO:0007669"/>
    <property type="project" value="UniProtKB-KW"/>
</dbReference>
<name>A0A9D1G9V6_9FIRM</name>